<dbReference type="Pfam" id="PF00389">
    <property type="entry name" value="2-Hacid_dh"/>
    <property type="match status" value="1"/>
</dbReference>
<evidence type="ECO:0000259" key="5">
    <source>
        <dbReference type="Pfam" id="PF00389"/>
    </source>
</evidence>
<dbReference type="Gene3D" id="3.40.50.720">
    <property type="entry name" value="NAD(P)-binding Rossmann-like Domain"/>
    <property type="match status" value="2"/>
</dbReference>
<sequence>MKIVIADTNLVPLRADLEEGLPAGSEVRWLDPRDLPAVEAAVAGADVLVSARCRATVAAAGTSLRLVHAVSAGVDGIDVGALPAGTIVANTFHHEDSIAEYVVAAAVLLRRGFLAQDAALRADRWASPAYDPGLPWTHSLAAATVGFVGFGHIGSRAWECLRLFGPRGAAVTRRGGVDAAARGLEWAGTTADLGALLDEADVVLVSAPLTPETRGMIGAAELARMKRSAVLVNVGRGPLVEEKALYAALRDGDIAGAAIDVWYGYPGAGAVAAPSELPFRDLPNVLMTPHSSGVTRQTFAGRALDVAANIRRLAAGERLVNVVAVA</sequence>
<dbReference type="InterPro" id="IPR029753">
    <property type="entry name" value="D-isomer_DH_CS"/>
</dbReference>
<proteinExistence type="inferred from homology"/>
<comment type="similarity">
    <text evidence="1 4">Belongs to the D-isomer specific 2-hydroxyacid dehydrogenase family.</text>
</comment>
<dbReference type="SUPFAM" id="SSF51735">
    <property type="entry name" value="NAD(P)-binding Rossmann-fold domains"/>
    <property type="match status" value="1"/>
</dbReference>
<dbReference type="RefSeq" id="WP_345607425.1">
    <property type="nucleotide sequence ID" value="NZ_BAABJO010000018.1"/>
</dbReference>
<dbReference type="InterPro" id="IPR006140">
    <property type="entry name" value="D-isomer_DH_NAD-bd"/>
</dbReference>
<dbReference type="PANTHER" id="PTHR10996:SF178">
    <property type="entry name" value="2-HYDROXYACID DEHYDROGENASE YGL185C-RELATED"/>
    <property type="match status" value="1"/>
</dbReference>
<evidence type="ECO:0000256" key="2">
    <source>
        <dbReference type="ARBA" id="ARBA00023002"/>
    </source>
</evidence>
<keyword evidence="8" id="KW-1185">Reference proteome</keyword>
<name>A0ABP9NN13_9PSEU</name>
<reference evidence="8" key="1">
    <citation type="journal article" date="2019" name="Int. J. Syst. Evol. Microbiol.">
        <title>The Global Catalogue of Microorganisms (GCM) 10K type strain sequencing project: providing services to taxonomists for standard genome sequencing and annotation.</title>
        <authorList>
            <consortium name="The Broad Institute Genomics Platform"/>
            <consortium name="The Broad Institute Genome Sequencing Center for Infectious Disease"/>
            <person name="Wu L."/>
            <person name="Ma J."/>
        </authorList>
    </citation>
    <scope>NUCLEOTIDE SEQUENCE [LARGE SCALE GENOMIC DNA]</scope>
    <source>
        <strain evidence="8">JCM 18302</strain>
    </source>
</reference>
<dbReference type="CDD" id="cd12165">
    <property type="entry name" value="2-Hacid_dh_6"/>
    <property type="match status" value="1"/>
</dbReference>
<evidence type="ECO:0000256" key="1">
    <source>
        <dbReference type="ARBA" id="ARBA00005854"/>
    </source>
</evidence>
<keyword evidence="2 4" id="KW-0560">Oxidoreductase</keyword>
<dbReference type="InterPro" id="IPR050223">
    <property type="entry name" value="D-isomer_2-hydroxyacid_DH"/>
</dbReference>
<feature type="domain" description="D-isomer specific 2-hydroxyacid dehydrogenase NAD-binding" evidence="6">
    <location>
        <begin position="106"/>
        <end position="291"/>
    </location>
</feature>
<evidence type="ECO:0000259" key="6">
    <source>
        <dbReference type="Pfam" id="PF02826"/>
    </source>
</evidence>
<organism evidence="7 8">
    <name type="scientific">Pseudonocardia adelaidensis</name>
    <dbReference type="NCBI Taxonomy" id="648754"/>
    <lineage>
        <taxon>Bacteria</taxon>
        <taxon>Bacillati</taxon>
        <taxon>Actinomycetota</taxon>
        <taxon>Actinomycetes</taxon>
        <taxon>Pseudonocardiales</taxon>
        <taxon>Pseudonocardiaceae</taxon>
        <taxon>Pseudonocardia</taxon>
    </lineage>
</organism>
<dbReference type="InterPro" id="IPR006139">
    <property type="entry name" value="D-isomer_2_OHA_DH_cat_dom"/>
</dbReference>
<dbReference type="PANTHER" id="PTHR10996">
    <property type="entry name" value="2-HYDROXYACID DEHYDROGENASE-RELATED"/>
    <property type="match status" value="1"/>
</dbReference>
<keyword evidence="3" id="KW-0520">NAD</keyword>
<evidence type="ECO:0000256" key="3">
    <source>
        <dbReference type="ARBA" id="ARBA00023027"/>
    </source>
</evidence>
<comment type="caution">
    <text evidence="7">The sequence shown here is derived from an EMBL/GenBank/DDBJ whole genome shotgun (WGS) entry which is preliminary data.</text>
</comment>
<dbReference type="EMBL" id="BAABJO010000018">
    <property type="protein sequence ID" value="GAA5128186.1"/>
    <property type="molecule type" value="Genomic_DNA"/>
</dbReference>
<gene>
    <name evidence="7" type="ORF">GCM10023320_46660</name>
</gene>
<evidence type="ECO:0000256" key="4">
    <source>
        <dbReference type="RuleBase" id="RU003719"/>
    </source>
</evidence>
<accession>A0ABP9NN13</accession>
<dbReference type="InterPro" id="IPR036291">
    <property type="entry name" value="NAD(P)-bd_dom_sf"/>
</dbReference>
<evidence type="ECO:0000313" key="8">
    <source>
        <dbReference type="Proteomes" id="UP001500804"/>
    </source>
</evidence>
<evidence type="ECO:0000313" key="7">
    <source>
        <dbReference type="EMBL" id="GAA5128186.1"/>
    </source>
</evidence>
<dbReference type="Pfam" id="PF02826">
    <property type="entry name" value="2-Hacid_dh_C"/>
    <property type="match status" value="1"/>
</dbReference>
<dbReference type="Proteomes" id="UP001500804">
    <property type="component" value="Unassembled WGS sequence"/>
</dbReference>
<dbReference type="SUPFAM" id="SSF52283">
    <property type="entry name" value="Formate/glycerate dehydrogenase catalytic domain-like"/>
    <property type="match status" value="1"/>
</dbReference>
<dbReference type="PROSITE" id="PS00671">
    <property type="entry name" value="D_2_HYDROXYACID_DH_3"/>
    <property type="match status" value="1"/>
</dbReference>
<protein>
    <submittedName>
        <fullName evidence="7">2-hydroxyacid dehydrogenase</fullName>
    </submittedName>
</protein>
<feature type="domain" description="D-isomer specific 2-hydroxyacid dehydrogenase catalytic" evidence="5">
    <location>
        <begin position="26"/>
        <end position="323"/>
    </location>
</feature>